<reference evidence="2 3" key="1">
    <citation type="submission" date="2020-07" db="EMBL/GenBank/DDBJ databases">
        <title>MOT database genomes.</title>
        <authorList>
            <person name="Joseph S."/>
            <person name="Aduse-Opoku J."/>
            <person name="Hashim A."/>
            <person name="Wade W."/>
            <person name="Curtis M."/>
        </authorList>
    </citation>
    <scope>NUCLEOTIDE SEQUENCE [LARGE SCALE GENOMIC DNA]</scope>
    <source>
        <strain evidence="2 3">DSM 100099</strain>
    </source>
</reference>
<sequence>MVTRAHLTGQELDTTADSPSKGLPQAGETGLGDEAGRLATAGAAYAAARAALDAALPAGWRSAAVETLPGDRVAQATNRSTAA</sequence>
<proteinExistence type="predicted"/>
<dbReference type="AlphaFoldDB" id="A0A853EU62"/>
<gene>
    <name evidence="2" type="ORF">HZZ10_10985</name>
</gene>
<accession>A0A853EU62</accession>
<protein>
    <submittedName>
        <fullName evidence="2">Uncharacterized protein</fullName>
    </submittedName>
</protein>
<evidence type="ECO:0000256" key="1">
    <source>
        <dbReference type="SAM" id="MobiDB-lite"/>
    </source>
</evidence>
<name>A0A853EU62_9MICO</name>
<dbReference type="RefSeq" id="WP_056132323.1">
    <property type="nucleotide sequence ID" value="NZ_JACBYE010000024.1"/>
</dbReference>
<feature type="region of interest" description="Disordered" evidence="1">
    <location>
        <begin position="1"/>
        <end position="33"/>
    </location>
</feature>
<evidence type="ECO:0000313" key="2">
    <source>
        <dbReference type="EMBL" id="NYS94041.1"/>
    </source>
</evidence>
<dbReference type="EMBL" id="JACBYE010000024">
    <property type="protein sequence ID" value="NYS94041.1"/>
    <property type="molecule type" value="Genomic_DNA"/>
</dbReference>
<keyword evidence="3" id="KW-1185">Reference proteome</keyword>
<evidence type="ECO:0000313" key="3">
    <source>
        <dbReference type="Proteomes" id="UP000561011"/>
    </source>
</evidence>
<organism evidence="2 3">
    <name type="scientific">Sanguibacter inulinus</name>
    <dbReference type="NCBI Taxonomy" id="60922"/>
    <lineage>
        <taxon>Bacteria</taxon>
        <taxon>Bacillati</taxon>
        <taxon>Actinomycetota</taxon>
        <taxon>Actinomycetes</taxon>
        <taxon>Micrococcales</taxon>
        <taxon>Sanguibacteraceae</taxon>
        <taxon>Sanguibacter</taxon>
    </lineage>
</organism>
<comment type="caution">
    <text evidence="2">The sequence shown here is derived from an EMBL/GenBank/DDBJ whole genome shotgun (WGS) entry which is preliminary data.</text>
</comment>
<dbReference type="Proteomes" id="UP000561011">
    <property type="component" value="Unassembled WGS sequence"/>
</dbReference>